<dbReference type="Gene3D" id="3.40.390.10">
    <property type="entry name" value="Collagenase (Catalytic Domain)"/>
    <property type="match status" value="1"/>
</dbReference>
<evidence type="ECO:0000256" key="8">
    <source>
        <dbReference type="ARBA" id="ARBA00023049"/>
    </source>
</evidence>
<keyword evidence="8" id="KW-0482">Metalloprotease</keyword>
<keyword evidence="9" id="KW-1015">Disulfide bond</keyword>
<protein>
    <recommendedName>
        <fullName evidence="10">Peptidase M43 pregnancy-associated plasma-A domain-containing protein</fullName>
    </recommendedName>
</protein>
<dbReference type="GO" id="GO:0046872">
    <property type="term" value="F:metal ion binding"/>
    <property type="evidence" value="ECO:0007669"/>
    <property type="project" value="UniProtKB-KW"/>
</dbReference>
<evidence type="ECO:0000256" key="3">
    <source>
        <dbReference type="ARBA" id="ARBA00022670"/>
    </source>
</evidence>
<proteinExistence type="inferred from homology"/>
<evidence type="ECO:0000256" key="9">
    <source>
        <dbReference type="ARBA" id="ARBA00023157"/>
    </source>
</evidence>
<dbReference type="InterPro" id="IPR008754">
    <property type="entry name" value="Peptidase_M43"/>
</dbReference>
<name>A0A9N9YLI0_9HYPO</name>
<accession>A0A9N9YLI0</accession>
<organism evidence="11 12">
    <name type="scientific">Clonostachys rhizophaga</name>
    <dbReference type="NCBI Taxonomy" id="160324"/>
    <lineage>
        <taxon>Eukaryota</taxon>
        <taxon>Fungi</taxon>
        <taxon>Dikarya</taxon>
        <taxon>Ascomycota</taxon>
        <taxon>Pezizomycotina</taxon>
        <taxon>Sordariomycetes</taxon>
        <taxon>Hypocreomycetidae</taxon>
        <taxon>Hypocreales</taxon>
        <taxon>Bionectriaceae</taxon>
        <taxon>Clonostachys</taxon>
    </lineage>
</organism>
<sequence length="306" mass="33897">MRSCQIPFLALLTGVASMPHEGLRERDEPQLFCGFQAPTDNEVATISRLKQFDNDYAFSKDQGILEVAEPIVVEMNIHAALPSDTPDDYASKEMLEKQFDILKTTFASYGIELTLGTISRELNDSISNLSGGKYAGKYGQLSGGTPALEDYWKRSRTGGYKSAHLFLYRQIDDGFIGISSFPDLERPESEFWLDSVHLVSQALPDSSDTIWNQGKAAIHEFGHWFGLWHVFQGGCSGEGDMVDDTPAQQATHYGECPTDADTCPSLEGLDTPFNYMSYGGDACFSGFTDGQVARVHNMFHNIREVV</sequence>
<keyword evidence="4" id="KW-0479">Metal-binding</keyword>
<evidence type="ECO:0000256" key="7">
    <source>
        <dbReference type="ARBA" id="ARBA00022833"/>
    </source>
</evidence>
<dbReference type="AlphaFoldDB" id="A0A9N9YLI0"/>
<evidence type="ECO:0000313" key="12">
    <source>
        <dbReference type="Proteomes" id="UP000696573"/>
    </source>
</evidence>
<keyword evidence="7" id="KW-0862">Zinc</keyword>
<dbReference type="InterPro" id="IPR024079">
    <property type="entry name" value="MetalloPept_cat_dom_sf"/>
</dbReference>
<comment type="caution">
    <text evidence="11">The sequence shown here is derived from an EMBL/GenBank/DDBJ whole genome shotgun (WGS) entry which is preliminary data.</text>
</comment>
<keyword evidence="3" id="KW-0645">Protease</keyword>
<dbReference type="EMBL" id="CABFNQ020000679">
    <property type="protein sequence ID" value="CAH0022556.1"/>
    <property type="molecule type" value="Genomic_DNA"/>
</dbReference>
<dbReference type="PANTHER" id="PTHR47466">
    <property type="match status" value="1"/>
</dbReference>
<evidence type="ECO:0000256" key="5">
    <source>
        <dbReference type="ARBA" id="ARBA00022729"/>
    </source>
</evidence>
<dbReference type="GO" id="GO:0008237">
    <property type="term" value="F:metallopeptidase activity"/>
    <property type="evidence" value="ECO:0007669"/>
    <property type="project" value="UniProtKB-KW"/>
</dbReference>
<evidence type="ECO:0000256" key="1">
    <source>
        <dbReference type="ARBA" id="ARBA00003174"/>
    </source>
</evidence>
<evidence type="ECO:0000256" key="4">
    <source>
        <dbReference type="ARBA" id="ARBA00022723"/>
    </source>
</evidence>
<dbReference type="Pfam" id="PF05572">
    <property type="entry name" value="Peptidase_M43"/>
    <property type="match status" value="1"/>
</dbReference>
<dbReference type="PANTHER" id="PTHR47466:SF1">
    <property type="entry name" value="METALLOPROTEASE MEP1 (AFU_ORTHOLOGUE AFUA_1G07730)-RELATED"/>
    <property type="match status" value="1"/>
</dbReference>
<feature type="domain" description="Peptidase M43 pregnancy-associated plasma-A" evidence="10">
    <location>
        <begin position="208"/>
        <end position="298"/>
    </location>
</feature>
<evidence type="ECO:0000256" key="6">
    <source>
        <dbReference type="ARBA" id="ARBA00022801"/>
    </source>
</evidence>
<comment type="similarity">
    <text evidence="2">Belongs to the peptidase M43B family.</text>
</comment>
<keyword evidence="5" id="KW-0732">Signal</keyword>
<evidence type="ECO:0000256" key="2">
    <source>
        <dbReference type="ARBA" id="ARBA00008721"/>
    </source>
</evidence>
<dbReference type="GO" id="GO:0006508">
    <property type="term" value="P:proteolysis"/>
    <property type="evidence" value="ECO:0007669"/>
    <property type="project" value="UniProtKB-KW"/>
</dbReference>
<keyword evidence="12" id="KW-1185">Reference proteome</keyword>
<dbReference type="OrthoDB" id="536211at2759"/>
<keyword evidence="6" id="KW-0378">Hydrolase</keyword>
<comment type="function">
    <text evidence="1">Secreted metalloproteinase that allows assimilation of proteinaceous substrates.</text>
</comment>
<dbReference type="Proteomes" id="UP000696573">
    <property type="component" value="Unassembled WGS sequence"/>
</dbReference>
<dbReference type="SUPFAM" id="SSF55486">
    <property type="entry name" value="Metalloproteases ('zincins'), catalytic domain"/>
    <property type="match status" value="1"/>
</dbReference>
<gene>
    <name evidence="11" type="ORF">CRHIZ90672A_00016367</name>
</gene>
<evidence type="ECO:0000259" key="10">
    <source>
        <dbReference type="Pfam" id="PF05572"/>
    </source>
</evidence>
<evidence type="ECO:0000313" key="11">
    <source>
        <dbReference type="EMBL" id="CAH0022556.1"/>
    </source>
</evidence>
<reference evidence="11" key="1">
    <citation type="submission" date="2021-10" db="EMBL/GenBank/DDBJ databases">
        <authorList>
            <person name="Piombo E."/>
        </authorList>
    </citation>
    <scope>NUCLEOTIDE SEQUENCE</scope>
</reference>